<sequence>MTRTNHRAYGSWIFGAILLIFVFAVFWLAPDTLPSFKQQILAFSMALLAGLFGFFLTGDMTLAMQHKESSTSLKAAGGIALFVLVLAWWQSSAAPVIAAEAAPQATVKPVEKAVAPKPSQSVPPTQMQAPTAAETQRDSSIHSNKDAKIRAANEGEVNVITGNGQVVQGKQTAGEFKKQPATPSNSSISSDGNLVIEATGNGKVNVVTGKGQIQQAE</sequence>
<evidence type="ECO:0000256" key="2">
    <source>
        <dbReference type="SAM" id="Phobius"/>
    </source>
</evidence>
<gene>
    <name evidence="4" type="ORF">J1836_012715</name>
    <name evidence="3" type="ORF">J1836_17325</name>
</gene>
<keyword evidence="5" id="KW-1185">Reference proteome</keyword>
<feature type="compositionally biased region" description="Polar residues" evidence="1">
    <location>
        <begin position="118"/>
        <end position="129"/>
    </location>
</feature>
<proteinExistence type="predicted"/>
<keyword evidence="2" id="KW-0812">Transmembrane</keyword>
<feature type="transmembrane region" description="Helical" evidence="2">
    <location>
        <begin position="41"/>
        <end position="64"/>
    </location>
</feature>
<keyword evidence="2" id="KW-0472">Membrane</keyword>
<dbReference type="AlphaFoldDB" id="A0A8B0SDT2"/>
<feature type="region of interest" description="Disordered" evidence="1">
    <location>
        <begin position="170"/>
        <end position="193"/>
    </location>
</feature>
<evidence type="ECO:0000313" key="3">
    <source>
        <dbReference type="EMBL" id="MBO0614663.1"/>
    </source>
</evidence>
<dbReference type="EMBL" id="CP072748">
    <property type="protein sequence ID" value="QTX09486.1"/>
    <property type="molecule type" value="Genomic_DNA"/>
</dbReference>
<feature type="transmembrane region" description="Helical" evidence="2">
    <location>
        <begin position="12"/>
        <end position="29"/>
    </location>
</feature>
<keyword evidence="2" id="KW-1133">Transmembrane helix</keyword>
<reference evidence="4" key="2">
    <citation type="submission" date="2021-04" db="EMBL/GenBank/DDBJ databases">
        <title>Complete Genome and methylome analysis of Thiothrix fructosivorans ATCC 49748.</title>
        <authorList>
            <person name="Fomenkov A."/>
            <person name="Sun L."/>
            <person name="Vincze T."/>
            <person name="Grabovich M.Y."/>
            <person name="Roberts R.J."/>
        </authorList>
    </citation>
    <scope>NUCLEOTIDE SEQUENCE</scope>
    <source>
        <strain evidence="4">ATCC 49748</strain>
    </source>
</reference>
<reference evidence="3 5" key="1">
    <citation type="submission" date="2021-03" db="EMBL/GenBank/DDBJ databases">
        <title>Draft genome and methylome analysis of Thiotrix fructosivoruns ATCC 49748.</title>
        <authorList>
            <person name="Fomenkov A."/>
            <person name="Grabovich M.Y."/>
            <person name="Roberts R.J."/>
        </authorList>
    </citation>
    <scope>NUCLEOTIDE SEQUENCE [LARGE SCALE GENOMIC DNA]</scope>
    <source>
        <strain evidence="3 5">ATCC 49748</strain>
    </source>
</reference>
<dbReference type="Proteomes" id="UP000664466">
    <property type="component" value="Unassembled WGS sequence"/>
</dbReference>
<evidence type="ECO:0000313" key="5">
    <source>
        <dbReference type="Proteomes" id="UP000664466"/>
    </source>
</evidence>
<organism evidence="4">
    <name type="scientific">Thiothrix fructosivorans</name>
    <dbReference type="NCBI Taxonomy" id="111770"/>
    <lineage>
        <taxon>Bacteria</taxon>
        <taxon>Pseudomonadati</taxon>
        <taxon>Pseudomonadota</taxon>
        <taxon>Gammaproteobacteria</taxon>
        <taxon>Thiotrichales</taxon>
        <taxon>Thiotrichaceae</taxon>
        <taxon>Thiothrix</taxon>
    </lineage>
</organism>
<feature type="transmembrane region" description="Helical" evidence="2">
    <location>
        <begin position="71"/>
        <end position="89"/>
    </location>
</feature>
<feature type="compositionally biased region" description="Basic and acidic residues" evidence="1">
    <location>
        <begin position="135"/>
        <end position="144"/>
    </location>
</feature>
<name>A0A8B0SDT2_9GAMM</name>
<protein>
    <submittedName>
        <fullName evidence="4">Uncharacterized protein</fullName>
    </submittedName>
</protein>
<feature type="region of interest" description="Disordered" evidence="1">
    <location>
        <begin position="115"/>
        <end position="144"/>
    </location>
</feature>
<accession>A0A8B0SDT2</accession>
<dbReference type="EMBL" id="JAFMPM010000008">
    <property type="protein sequence ID" value="MBO0614663.1"/>
    <property type="molecule type" value="Genomic_DNA"/>
</dbReference>
<dbReference type="RefSeq" id="WP_207252374.1">
    <property type="nucleotide sequence ID" value="NZ_JAFMPM010000008.1"/>
</dbReference>
<evidence type="ECO:0000313" key="4">
    <source>
        <dbReference type="EMBL" id="QTX09486.1"/>
    </source>
</evidence>
<feature type="compositionally biased region" description="Polar residues" evidence="1">
    <location>
        <begin position="181"/>
        <end position="192"/>
    </location>
</feature>
<evidence type="ECO:0000256" key="1">
    <source>
        <dbReference type="SAM" id="MobiDB-lite"/>
    </source>
</evidence>